<keyword evidence="10" id="KW-1185">Reference proteome</keyword>
<comment type="caution">
    <text evidence="9">The sequence shown here is derived from an EMBL/GenBank/DDBJ whole genome shotgun (WGS) entry which is preliminary data.</text>
</comment>
<dbReference type="GO" id="GO:0006508">
    <property type="term" value="P:proteolysis"/>
    <property type="evidence" value="ECO:0007669"/>
    <property type="project" value="UniProtKB-KW"/>
</dbReference>
<feature type="domain" description="Peptidase S1" evidence="8">
    <location>
        <begin position="25"/>
        <end position="254"/>
    </location>
</feature>
<dbReference type="Gene3D" id="2.40.10.10">
    <property type="entry name" value="Trypsin-like serine proteases"/>
    <property type="match status" value="2"/>
</dbReference>
<feature type="chain" id="PRO_5042163105" description="Peptidase S1 domain-containing protein" evidence="7">
    <location>
        <begin position="23"/>
        <end position="255"/>
    </location>
</feature>
<dbReference type="InterPro" id="IPR018114">
    <property type="entry name" value="TRYPSIN_HIS"/>
</dbReference>
<organism evidence="9 10">
    <name type="scientific">Aldrovandia affinis</name>
    <dbReference type="NCBI Taxonomy" id="143900"/>
    <lineage>
        <taxon>Eukaryota</taxon>
        <taxon>Metazoa</taxon>
        <taxon>Chordata</taxon>
        <taxon>Craniata</taxon>
        <taxon>Vertebrata</taxon>
        <taxon>Euteleostomi</taxon>
        <taxon>Actinopterygii</taxon>
        <taxon>Neopterygii</taxon>
        <taxon>Teleostei</taxon>
        <taxon>Notacanthiformes</taxon>
        <taxon>Halosauridae</taxon>
        <taxon>Aldrovandia</taxon>
    </lineage>
</organism>
<dbReference type="InterPro" id="IPR033116">
    <property type="entry name" value="TRYPSIN_SER"/>
</dbReference>
<proteinExistence type="predicted"/>
<evidence type="ECO:0000256" key="3">
    <source>
        <dbReference type="ARBA" id="ARBA00022801"/>
    </source>
</evidence>
<evidence type="ECO:0000256" key="1">
    <source>
        <dbReference type="ARBA" id="ARBA00022670"/>
    </source>
</evidence>
<dbReference type="PANTHER" id="PTHR24271">
    <property type="entry name" value="KALLIKREIN-RELATED"/>
    <property type="match status" value="1"/>
</dbReference>
<dbReference type="InterPro" id="IPR001314">
    <property type="entry name" value="Peptidase_S1A"/>
</dbReference>
<evidence type="ECO:0000256" key="6">
    <source>
        <dbReference type="RuleBase" id="RU363034"/>
    </source>
</evidence>
<evidence type="ECO:0000313" key="10">
    <source>
        <dbReference type="Proteomes" id="UP001221898"/>
    </source>
</evidence>
<accession>A0AAD7T532</accession>
<keyword evidence="4 6" id="KW-0720">Serine protease</keyword>
<dbReference type="CDD" id="cd00190">
    <property type="entry name" value="Tryp_SPc"/>
    <property type="match status" value="1"/>
</dbReference>
<evidence type="ECO:0000256" key="4">
    <source>
        <dbReference type="ARBA" id="ARBA00022825"/>
    </source>
</evidence>
<name>A0AAD7T532_9TELE</name>
<dbReference type="Proteomes" id="UP001221898">
    <property type="component" value="Unassembled WGS sequence"/>
</dbReference>
<protein>
    <recommendedName>
        <fullName evidence="8">Peptidase S1 domain-containing protein</fullName>
    </recommendedName>
</protein>
<gene>
    <name evidence="9" type="ORF">AAFF_G00065000</name>
</gene>
<dbReference type="PROSITE" id="PS00135">
    <property type="entry name" value="TRYPSIN_SER"/>
    <property type="match status" value="1"/>
</dbReference>
<sequence>MGTDYRLVCLMALLMCVQPDECTEIIGGKEVRPHSLPYMALLENAKGAPFCGGTLIDLRWVLTAAHCTNVKKVLLGVHSLSKPEKVYRQTRKVAHKFPHPCYDADSKTNDLMLLKLDRKAKTTGAVHPLPLPSPTQDIPAGVACTIAGWGYTKNGGKMSDTLLRANVTVIGRDVCNSKDYYNLNPVITRDMLCAGFVDKTPVDTCSGDSGGPLVCQGVIRGVTSFGAACGMKKKPGVYAALSKKHTEWIHKKIKI</sequence>
<dbReference type="PANTHER" id="PTHR24271:SF52">
    <property type="entry name" value="GRANZYME K"/>
    <property type="match status" value="1"/>
</dbReference>
<dbReference type="Pfam" id="PF00089">
    <property type="entry name" value="Trypsin"/>
    <property type="match status" value="1"/>
</dbReference>
<dbReference type="EMBL" id="JAINUG010000014">
    <property type="protein sequence ID" value="KAJ8413902.1"/>
    <property type="molecule type" value="Genomic_DNA"/>
</dbReference>
<dbReference type="PROSITE" id="PS00134">
    <property type="entry name" value="TRYPSIN_HIS"/>
    <property type="match status" value="1"/>
</dbReference>
<dbReference type="SMART" id="SM00020">
    <property type="entry name" value="Tryp_SPc"/>
    <property type="match status" value="1"/>
</dbReference>
<dbReference type="InterPro" id="IPR009003">
    <property type="entry name" value="Peptidase_S1_PA"/>
</dbReference>
<evidence type="ECO:0000313" key="9">
    <source>
        <dbReference type="EMBL" id="KAJ8413902.1"/>
    </source>
</evidence>
<dbReference type="InterPro" id="IPR001254">
    <property type="entry name" value="Trypsin_dom"/>
</dbReference>
<reference evidence="9" key="1">
    <citation type="journal article" date="2023" name="Science">
        <title>Genome structures resolve the early diversification of teleost fishes.</title>
        <authorList>
            <person name="Parey E."/>
            <person name="Louis A."/>
            <person name="Montfort J."/>
            <person name="Bouchez O."/>
            <person name="Roques C."/>
            <person name="Iampietro C."/>
            <person name="Lluch J."/>
            <person name="Castinel A."/>
            <person name="Donnadieu C."/>
            <person name="Desvignes T."/>
            <person name="Floi Bucao C."/>
            <person name="Jouanno E."/>
            <person name="Wen M."/>
            <person name="Mejri S."/>
            <person name="Dirks R."/>
            <person name="Jansen H."/>
            <person name="Henkel C."/>
            <person name="Chen W.J."/>
            <person name="Zahm M."/>
            <person name="Cabau C."/>
            <person name="Klopp C."/>
            <person name="Thompson A.W."/>
            <person name="Robinson-Rechavi M."/>
            <person name="Braasch I."/>
            <person name="Lecointre G."/>
            <person name="Bobe J."/>
            <person name="Postlethwait J.H."/>
            <person name="Berthelot C."/>
            <person name="Roest Crollius H."/>
            <person name="Guiguen Y."/>
        </authorList>
    </citation>
    <scope>NUCLEOTIDE SEQUENCE</scope>
    <source>
        <strain evidence="9">NC1722</strain>
    </source>
</reference>
<keyword evidence="3 6" id="KW-0378">Hydrolase</keyword>
<keyword evidence="5" id="KW-1015">Disulfide bond</keyword>
<keyword evidence="1 6" id="KW-0645">Protease</keyword>
<dbReference type="GO" id="GO:0004252">
    <property type="term" value="F:serine-type endopeptidase activity"/>
    <property type="evidence" value="ECO:0007669"/>
    <property type="project" value="InterPro"/>
</dbReference>
<evidence type="ECO:0000256" key="7">
    <source>
        <dbReference type="SAM" id="SignalP"/>
    </source>
</evidence>
<evidence type="ECO:0000259" key="8">
    <source>
        <dbReference type="PROSITE" id="PS50240"/>
    </source>
</evidence>
<dbReference type="InterPro" id="IPR043504">
    <property type="entry name" value="Peptidase_S1_PA_chymotrypsin"/>
</dbReference>
<dbReference type="AlphaFoldDB" id="A0AAD7T532"/>
<keyword evidence="2 7" id="KW-0732">Signal</keyword>
<evidence type="ECO:0000256" key="2">
    <source>
        <dbReference type="ARBA" id="ARBA00022729"/>
    </source>
</evidence>
<dbReference type="PROSITE" id="PS50240">
    <property type="entry name" value="TRYPSIN_DOM"/>
    <property type="match status" value="1"/>
</dbReference>
<evidence type="ECO:0000256" key="5">
    <source>
        <dbReference type="ARBA" id="ARBA00023157"/>
    </source>
</evidence>
<dbReference type="PRINTS" id="PR00722">
    <property type="entry name" value="CHYMOTRYPSIN"/>
</dbReference>
<dbReference type="SUPFAM" id="SSF50494">
    <property type="entry name" value="Trypsin-like serine proteases"/>
    <property type="match status" value="1"/>
</dbReference>
<dbReference type="FunFam" id="2.40.10.10:FF:000120">
    <property type="entry name" value="Putative serine protease"/>
    <property type="match status" value="1"/>
</dbReference>
<feature type="signal peptide" evidence="7">
    <location>
        <begin position="1"/>
        <end position="22"/>
    </location>
</feature>